<sequence length="68" mass="7466">MSQRGAREETWPIQQLQRPPRSRVGGADKGYGEPSGQSPLSSNRSFRKPGNGHGVYPRVVNQPDTTGF</sequence>
<feature type="region of interest" description="Disordered" evidence="1">
    <location>
        <begin position="1"/>
        <end position="68"/>
    </location>
</feature>
<dbReference type="AlphaFoldDB" id="A0A8J5WIP0"/>
<keyword evidence="3" id="KW-1185">Reference proteome</keyword>
<organism evidence="2 3">
    <name type="scientific">Zizania palustris</name>
    <name type="common">Northern wild rice</name>
    <dbReference type="NCBI Taxonomy" id="103762"/>
    <lineage>
        <taxon>Eukaryota</taxon>
        <taxon>Viridiplantae</taxon>
        <taxon>Streptophyta</taxon>
        <taxon>Embryophyta</taxon>
        <taxon>Tracheophyta</taxon>
        <taxon>Spermatophyta</taxon>
        <taxon>Magnoliopsida</taxon>
        <taxon>Liliopsida</taxon>
        <taxon>Poales</taxon>
        <taxon>Poaceae</taxon>
        <taxon>BOP clade</taxon>
        <taxon>Oryzoideae</taxon>
        <taxon>Oryzeae</taxon>
        <taxon>Zizaniinae</taxon>
        <taxon>Zizania</taxon>
    </lineage>
</organism>
<protein>
    <submittedName>
        <fullName evidence="2">Uncharacterized protein</fullName>
    </submittedName>
</protein>
<evidence type="ECO:0000313" key="2">
    <source>
        <dbReference type="EMBL" id="KAG8088974.1"/>
    </source>
</evidence>
<feature type="compositionally biased region" description="Polar residues" evidence="1">
    <location>
        <begin position="35"/>
        <end position="44"/>
    </location>
</feature>
<reference evidence="2" key="2">
    <citation type="submission" date="2021-02" db="EMBL/GenBank/DDBJ databases">
        <authorList>
            <person name="Kimball J.A."/>
            <person name="Haas M.W."/>
            <person name="Macchietto M."/>
            <person name="Kono T."/>
            <person name="Duquette J."/>
            <person name="Shao M."/>
        </authorList>
    </citation>
    <scope>NUCLEOTIDE SEQUENCE</scope>
    <source>
        <tissue evidence="2">Fresh leaf tissue</tissue>
    </source>
</reference>
<gene>
    <name evidence="2" type="ORF">GUJ93_ZPchr0011g28383</name>
</gene>
<proteinExistence type="predicted"/>
<evidence type="ECO:0000256" key="1">
    <source>
        <dbReference type="SAM" id="MobiDB-lite"/>
    </source>
</evidence>
<dbReference type="Proteomes" id="UP000729402">
    <property type="component" value="Unassembled WGS sequence"/>
</dbReference>
<dbReference type="EMBL" id="JAAALK010000081">
    <property type="protein sequence ID" value="KAG8088974.1"/>
    <property type="molecule type" value="Genomic_DNA"/>
</dbReference>
<name>A0A8J5WIP0_ZIZPA</name>
<feature type="compositionally biased region" description="Basic and acidic residues" evidence="1">
    <location>
        <begin position="1"/>
        <end position="10"/>
    </location>
</feature>
<reference evidence="2" key="1">
    <citation type="journal article" date="2021" name="bioRxiv">
        <title>Whole Genome Assembly and Annotation of Northern Wild Rice, Zizania palustris L., Supports a Whole Genome Duplication in the Zizania Genus.</title>
        <authorList>
            <person name="Haas M."/>
            <person name="Kono T."/>
            <person name="Macchietto M."/>
            <person name="Millas R."/>
            <person name="McGilp L."/>
            <person name="Shao M."/>
            <person name="Duquette J."/>
            <person name="Hirsch C.N."/>
            <person name="Kimball J."/>
        </authorList>
    </citation>
    <scope>NUCLEOTIDE SEQUENCE</scope>
    <source>
        <tissue evidence="2">Fresh leaf tissue</tissue>
    </source>
</reference>
<evidence type="ECO:0000313" key="3">
    <source>
        <dbReference type="Proteomes" id="UP000729402"/>
    </source>
</evidence>
<comment type="caution">
    <text evidence="2">The sequence shown here is derived from an EMBL/GenBank/DDBJ whole genome shotgun (WGS) entry which is preliminary data.</text>
</comment>
<accession>A0A8J5WIP0</accession>